<dbReference type="InterPro" id="IPR036259">
    <property type="entry name" value="MFS_trans_sf"/>
</dbReference>
<dbReference type="InterPro" id="IPR001958">
    <property type="entry name" value="Tet-R_TetA/multi-R_MdtG-like"/>
</dbReference>
<dbReference type="SUPFAM" id="SSF103473">
    <property type="entry name" value="MFS general substrate transporter"/>
    <property type="match status" value="1"/>
</dbReference>
<dbReference type="InterPro" id="IPR050189">
    <property type="entry name" value="MFS_Efflux_Transporters"/>
</dbReference>
<feature type="domain" description="Major facilitator superfamily (MFS) profile" evidence="10">
    <location>
        <begin position="39"/>
        <end position="427"/>
    </location>
</feature>
<dbReference type="InterPro" id="IPR005829">
    <property type="entry name" value="Sugar_transporter_CS"/>
</dbReference>
<keyword evidence="5 9" id="KW-0812">Transmembrane</keyword>
<feature type="transmembrane region" description="Helical" evidence="9">
    <location>
        <begin position="315"/>
        <end position="333"/>
    </location>
</feature>
<feature type="transmembrane region" description="Helical" evidence="9">
    <location>
        <begin position="403"/>
        <end position="423"/>
    </location>
</feature>
<feature type="transmembrane region" description="Helical" evidence="9">
    <location>
        <begin position="73"/>
        <end position="93"/>
    </location>
</feature>
<feature type="transmembrane region" description="Helical" evidence="9">
    <location>
        <begin position="285"/>
        <end position="303"/>
    </location>
</feature>
<evidence type="ECO:0000256" key="3">
    <source>
        <dbReference type="ARBA" id="ARBA00022448"/>
    </source>
</evidence>
<dbReference type="PANTHER" id="PTHR43124:SF3">
    <property type="entry name" value="CHLORAMPHENICOL EFFLUX PUMP RV0191"/>
    <property type="match status" value="1"/>
</dbReference>
<dbReference type="PROSITE" id="PS00216">
    <property type="entry name" value="SUGAR_TRANSPORT_1"/>
    <property type="match status" value="1"/>
</dbReference>
<feature type="transmembrane region" description="Helical" evidence="9">
    <location>
        <begin position="374"/>
        <end position="397"/>
    </location>
</feature>
<dbReference type="PRINTS" id="PR01035">
    <property type="entry name" value="TCRTETA"/>
</dbReference>
<evidence type="ECO:0000259" key="10">
    <source>
        <dbReference type="PROSITE" id="PS50850"/>
    </source>
</evidence>
<dbReference type="InterPro" id="IPR011701">
    <property type="entry name" value="MFS"/>
</dbReference>
<dbReference type="PANTHER" id="PTHR43124">
    <property type="entry name" value="PURINE EFFLUX PUMP PBUE"/>
    <property type="match status" value="1"/>
</dbReference>
<dbReference type="EMBL" id="BAAADJ010000021">
    <property type="protein sequence ID" value="GAA0329092.1"/>
    <property type="molecule type" value="Genomic_DNA"/>
</dbReference>
<evidence type="ECO:0000256" key="8">
    <source>
        <dbReference type="SAM" id="MobiDB-lite"/>
    </source>
</evidence>
<name>A0ABP3G0M3_9BACI</name>
<reference evidence="12" key="1">
    <citation type="journal article" date="2019" name="Int. J. Syst. Evol. Microbiol.">
        <title>The Global Catalogue of Microorganisms (GCM) 10K type strain sequencing project: providing services to taxonomists for standard genome sequencing and annotation.</title>
        <authorList>
            <consortium name="The Broad Institute Genomics Platform"/>
            <consortium name="The Broad Institute Genome Sequencing Center for Infectious Disease"/>
            <person name="Wu L."/>
            <person name="Ma J."/>
        </authorList>
    </citation>
    <scope>NUCLEOTIDE SEQUENCE [LARGE SCALE GENOMIC DNA]</scope>
    <source>
        <strain evidence="12">JCM 9731</strain>
    </source>
</reference>
<dbReference type="PROSITE" id="PS50850">
    <property type="entry name" value="MFS"/>
    <property type="match status" value="1"/>
</dbReference>
<evidence type="ECO:0000313" key="11">
    <source>
        <dbReference type="EMBL" id="GAA0329092.1"/>
    </source>
</evidence>
<evidence type="ECO:0000256" key="2">
    <source>
        <dbReference type="ARBA" id="ARBA00007520"/>
    </source>
</evidence>
<feature type="transmembrane region" description="Helical" evidence="9">
    <location>
        <begin position="201"/>
        <end position="218"/>
    </location>
</feature>
<dbReference type="Proteomes" id="UP001500782">
    <property type="component" value="Unassembled WGS sequence"/>
</dbReference>
<dbReference type="CDD" id="cd17474">
    <property type="entry name" value="MFS_YfmO_like"/>
    <property type="match status" value="1"/>
</dbReference>
<dbReference type="Gene3D" id="1.20.1250.20">
    <property type="entry name" value="MFS general substrate transporter like domains"/>
    <property type="match status" value="1"/>
</dbReference>
<dbReference type="Pfam" id="PF07690">
    <property type="entry name" value="MFS_1"/>
    <property type="match status" value="2"/>
</dbReference>
<feature type="transmembrane region" description="Helical" evidence="9">
    <location>
        <begin position="38"/>
        <end position="61"/>
    </location>
</feature>
<dbReference type="PROSITE" id="PS00217">
    <property type="entry name" value="SUGAR_TRANSPORT_2"/>
    <property type="match status" value="1"/>
</dbReference>
<accession>A0ABP3G0M3</accession>
<comment type="similarity">
    <text evidence="2">Belongs to the major facilitator superfamily. TCR/Tet family.</text>
</comment>
<proteinExistence type="inferred from homology"/>
<evidence type="ECO:0000313" key="12">
    <source>
        <dbReference type="Proteomes" id="UP001500782"/>
    </source>
</evidence>
<comment type="subcellular location">
    <subcellularLocation>
        <location evidence="1">Cell membrane</location>
        <topology evidence="1">Multi-pass membrane protein</topology>
    </subcellularLocation>
</comment>
<feature type="transmembrane region" description="Helical" evidence="9">
    <location>
        <begin position="105"/>
        <end position="126"/>
    </location>
</feature>
<protein>
    <submittedName>
        <fullName evidence="11">MFS transporter</fullName>
    </submittedName>
</protein>
<organism evidence="11 12">
    <name type="scientific">Bacillus carboniphilus</name>
    <dbReference type="NCBI Taxonomy" id="86663"/>
    <lineage>
        <taxon>Bacteria</taxon>
        <taxon>Bacillati</taxon>
        <taxon>Bacillota</taxon>
        <taxon>Bacilli</taxon>
        <taxon>Bacillales</taxon>
        <taxon>Bacillaceae</taxon>
        <taxon>Bacillus</taxon>
    </lineage>
</organism>
<evidence type="ECO:0000256" key="1">
    <source>
        <dbReference type="ARBA" id="ARBA00004651"/>
    </source>
</evidence>
<feature type="transmembrane region" description="Helical" evidence="9">
    <location>
        <begin position="132"/>
        <end position="157"/>
    </location>
</feature>
<dbReference type="InterPro" id="IPR020846">
    <property type="entry name" value="MFS_dom"/>
</dbReference>
<feature type="region of interest" description="Disordered" evidence="8">
    <location>
        <begin position="1"/>
        <end position="28"/>
    </location>
</feature>
<feature type="compositionally biased region" description="Basic and acidic residues" evidence="8">
    <location>
        <begin position="1"/>
        <end position="12"/>
    </location>
</feature>
<evidence type="ECO:0000256" key="6">
    <source>
        <dbReference type="ARBA" id="ARBA00022989"/>
    </source>
</evidence>
<feature type="transmembrane region" description="Helical" evidence="9">
    <location>
        <begin position="339"/>
        <end position="362"/>
    </location>
</feature>
<feature type="transmembrane region" description="Helical" evidence="9">
    <location>
        <begin position="247"/>
        <end position="269"/>
    </location>
</feature>
<sequence>MEHIEKLQDGTKAKPKNNGAELTDPKSITRDDTHQQKWAIISLASIPLVMTLGNSMLIPVLPTMENKLNISSFQSSLIITVYSIVAIILIPIAGFLSDKWGRKKVIIPSLIIAGVGGLVSGIASWFLDSAYIFILIGRILQGVGAAGASPIVLPLVGDMFRKEEDVSSALGMIETANTFGKVLSPVLGALLAAIVWFVPFFSFPIFCTISILLVLFLVKTPKTDQEKVSIGRFLQNIKKIFKVDGKWLYSIFFIGGILMFVLFGELFYLSKIFEDKYNIMDIKKGLYLALPLGALCLASFITGKVIKENKVLMKWLTFIGVLVLGATSFLVLFSTNLWYLMALFTLGGIGIGVSLPSLDALITEGIEKEQRGTITSLYSSMRFVGVAAGPPIVAILMKTHKSWLFGGFLALCAISCLLVFIAIKPEKDQASTS</sequence>
<keyword evidence="12" id="KW-1185">Reference proteome</keyword>
<keyword evidence="6 9" id="KW-1133">Transmembrane helix</keyword>
<evidence type="ECO:0000256" key="9">
    <source>
        <dbReference type="SAM" id="Phobius"/>
    </source>
</evidence>
<comment type="caution">
    <text evidence="11">The sequence shown here is derived from an EMBL/GenBank/DDBJ whole genome shotgun (WGS) entry which is preliminary data.</text>
</comment>
<keyword evidence="4" id="KW-1003">Cell membrane</keyword>
<keyword evidence="3" id="KW-0813">Transport</keyword>
<keyword evidence="7 9" id="KW-0472">Membrane</keyword>
<evidence type="ECO:0000256" key="4">
    <source>
        <dbReference type="ARBA" id="ARBA00022475"/>
    </source>
</evidence>
<evidence type="ECO:0000256" key="7">
    <source>
        <dbReference type="ARBA" id="ARBA00023136"/>
    </source>
</evidence>
<dbReference type="RefSeq" id="WP_343798609.1">
    <property type="nucleotide sequence ID" value="NZ_BAAADJ010000021.1"/>
</dbReference>
<gene>
    <name evidence="11" type="ORF">GCM10008967_19490</name>
</gene>
<evidence type="ECO:0000256" key="5">
    <source>
        <dbReference type="ARBA" id="ARBA00022692"/>
    </source>
</evidence>